<dbReference type="Proteomes" id="UP001500392">
    <property type="component" value="Unassembled WGS sequence"/>
</dbReference>
<organism evidence="2 3">
    <name type="scientific">Zhongshania borealis</name>
    <dbReference type="NCBI Taxonomy" id="889488"/>
    <lineage>
        <taxon>Bacteria</taxon>
        <taxon>Pseudomonadati</taxon>
        <taxon>Pseudomonadota</taxon>
        <taxon>Gammaproteobacteria</taxon>
        <taxon>Cellvibrionales</taxon>
        <taxon>Spongiibacteraceae</taxon>
        <taxon>Zhongshania</taxon>
    </lineage>
</organism>
<dbReference type="SUPFAM" id="SSF50630">
    <property type="entry name" value="Acid proteases"/>
    <property type="match status" value="1"/>
</dbReference>
<proteinExistence type="predicted"/>
<feature type="domain" description="Retropepsin-like aspartic endopeptidase" evidence="1">
    <location>
        <begin position="5"/>
        <end position="140"/>
    </location>
</feature>
<dbReference type="PANTHER" id="PTHR38037:SF1">
    <property type="entry name" value="ATP-DEPENDENT ZINC PROTEASE DOMAIN-CONTAINING PROTEIN-RELATED"/>
    <property type="match status" value="1"/>
</dbReference>
<dbReference type="Pfam" id="PF05618">
    <property type="entry name" value="Zn_protease"/>
    <property type="match status" value="1"/>
</dbReference>
<keyword evidence="3" id="KW-1185">Reference proteome</keyword>
<dbReference type="GO" id="GO:0008233">
    <property type="term" value="F:peptidase activity"/>
    <property type="evidence" value="ECO:0007669"/>
    <property type="project" value="UniProtKB-KW"/>
</dbReference>
<comment type="caution">
    <text evidence="2">The sequence shown here is derived from an EMBL/GenBank/DDBJ whole genome shotgun (WGS) entry which is preliminary data.</text>
</comment>
<keyword evidence="2" id="KW-0645">Protease</keyword>
<evidence type="ECO:0000313" key="3">
    <source>
        <dbReference type="Proteomes" id="UP001500392"/>
    </source>
</evidence>
<protein>
    <submittedName>
        <fullName evidence="2">ATP-dependent zinc protease</fullName>
    </submittedName>
</protein>
<dbReference type="Gene3D" id="2.40.70.10">
    <property type="entry name" value="Acid Proteases"/>
    <property type="match status" value="1"/>
</dbReference>
<name>A0ABP7X295_9GAMM</name>
<dbReference type="PANTHER" id="PTHR38037">
    <property type="entry name" value="ZN_PROTEASE DOMAIN-CONTAINING PROTEIN"/>
    <property type="match status" value="1"/>
</dbReference>
<dbReference type="RefSeq" id="WP_344937794.1">
    <property type="nucleotide sequence ID" value="NZ_BAABDM010000007.1"/>
</dbReference>
<dbReference type="InterPro" id="IPR021109">
    <property type="entry name" value="Peptidase_aspartic_dom_sf"/>
</dbReference>
<dbReference type="EMBL" id="BAABDM010000007">
    <property type="protein sequence ID" value="GAA4102974.1"/>
    <property type="molecule type" value="Genomic_DNA"/>
</dbReference>
<dbReference type="InterPro" id="IPR008503">
    <property type="entry name" value="Asp_endopeptidase"/>
</dbReference>
<dbReference type="GO" id="GO:0006508">
    <property type="term" value="P:proteolysis"/>
    <property type="evidence" value="ECO:0007669"/>
    <property type="project" value="UniProtKB-KW"/>
</dbReference>
<evidence type="ECO:0000313" key="2">
    <source>
        <dbReference type="EMBL" id="GAA4102974.1"/>
    </source>
</evidence>
<sequence>MPQTILGWREWISLPTLGISAIKAKIDTGARSSSLHAFDISAIEVNGEPWVEFKVHPQQHETVEFVACRAPIKDYRQVTDSGGHRSMRYVIETSICIGGEQFLAEMTLADRSQMLFRMLLGRTAMKNRYTVDPSRSYCASQKPGKSASQIIPS</sequence>
<accession>A0ABP7X295</accession>
<reference evidence="3" key="1">
    <citation type="journal article" date="2019" name="Int. J. Syst. Evol. Microbiol.">
        <title>The Global Catalogue of Microorganisms (GCM) 10K type strain sequencing project: providing services to taxonomists for standard genome sequencing and annotation.</title>
        <authorList>
            <consortium name="The Broad Institute Genomics Platform"/>
            <consortium name="The Broad Institute Genome Sequencing Center for Infectious Disease"/>
            <person name="Wu L."/>
            <person name="Ma J."/>
        </authorList>
    </citation>
    <scope>NUCLEOTIDE SEQUENCE [LARGE SCALE GENOMIC DNA]</scope>
    <source>
        <strain evidence="3">JCM 17304</strain>
    </source>
</reference>
<gene>
    <name evidence="2" type="ORF">GCM10022414_31080</name>
</gene>
<evidence type="ECO:0000259" key="1">
    <source>
        <dbReference type="Pfam" id="PF05618"/>
    </source>
</evidence>
<keyword evidence="2" id="KW-0378">Hydrolase</keyword>